<dbReference type="EMBL" id="NXNI01000001">
    <property type="protein sequence ID" value="PCR91972.1"/>
    <property type="molecule type" value="Genomic_DNA"/>
</dbReference>
<dbReference type="RefSeq" id="WP_097380904.1">
    <property type="nucleotide sequence ID" value="NZ_NXNI01000001.1"/>
</dbReference>
<dbReference type="PANTHER" id="PTHR43471:SF1">
    <property type="entry name" value="ABC TRANSPORTER PERMEASE PROTEIN NOSY-RELATED"/>
    <property type="match status" value="1"/>
</dbReference>
<reference evidence="2 3" key="1">
    <citation type="submission" date="2017-09" db="EMBL/GenBank/DDBJ databases">
        <title>Genome sequences of Natrinema ejinorence JCM 13890T.</title>
        <authorList>
            <person name="Roh S.W."/>
            <person name="Kim Y.B."/>
            <person name="Kim J.Y."/>
        </authorList>
    </citation>
    <scope>NUCLEOTIDE SEQUENCE [LARGE SCALE GENOMIC DNA]</scope>
    <source>
        <strain evidence="2 3">JCM 13890</strain>
    </source>
</reference>
<dbReference type="GO" id="GO:0140359">
    <property type="term" value="F:ABC-type transporter activity"/>
    <property type="evidence" value="ECO:0007669"/>
    <property type="project" value="InterPro"/>
</dbReference>
<evidence type="ECO:0000256" key="1">
    <source>
        <dbReference type="SAM" id="Phobius"/>
    </source>
</evidence>
<name>A0A2A5QYS4_9EURY</name>
<sequence length="280" mass="29824">MSAIAVAKKDFRDAVRSRVLIGLTALFALFTAGGAFVASWASELFEEGGAQSTLDLILALQTPAGFLVPIIALIVGYGAIARERENGSLKFLLGLPHRRRDVVLGKVLGRTGVVAVSILVGFTVGLAGLFAFVGSVSLVDYVAFTLVTVLFGFVYVCIGVGISSLTRSTTRAAVGVIVVVVLFWFLWGLIGQVLLYATEGTLLVESLPDWYLVYSSLPPGTAYGSAISAVLGETQLSLTTMYDIETVPLVARPWFGFVLLAIWALLPLGVGLSWFDRVDL</sequence>
<evidence type="ECO:0000313" key="3">
    <source>
        <dbReference type="Proteomes" id="UP000219689"/>
    </source>
</evidence>
<feature type="transmembrane region" description="Helical" evidence="1">
    <location>
        <begin position="254"/>
        <end position="275"/>
    </location>
</feature>
<dbReference type="GO" id="GO:0005886">
    <property type="term" value="C:plasma membrane"/>
    <property type="evidence" value="ECO:0007669"/>
    <property type="project" value="UniProtKB-SubCell"/>
</dbReference>
<dbReference type="Proteomes" id="UP000219689">
    <property type="component" value="Unassembled WGS sequence"/>
</dbReference>
<organism evidence="2 3">
    <name type="scientific">Natrinema ejinorense</name>
    <dbReference type="NCBI Taxonomy" id="373386"/>
    <lineage>
        <taxon>Archaea</taxon>
        <taxon>Methanobacteriati</taxon>
        <taxon>Methanobacteriota</taxon>
        <taxon>Stenosarchaea group</taxon>
        <taxon>Halobacteria</taxon>
        <taxon>Halobacteriales</taxon>
        <taxon>Natrialbaceae</taxon>
        <taxon>Natrinema</taxon>
    </lineage>
</organism>
<feature type="transmembrane region" description="Helical" evidence="1">
    <location>
        <begin position="56"/>
        <end position="80"/>
    </location>
</feature>
<dbReference type="PANTHER" id="PTHR43471">
    <property type="entry name" value="ABC TRANSPORTER PERMEASE"/>
    <property type="match status" value="1"/>
</dbReference>
<gene>
    <name evidence="2" type="ORF">CP557_16455</name>
</gene>
<dbReference type="OrthoDB" id="86287at2157"/>
<feature type="transmembrane region" description="Helical" evidence="1">
    <location>
        <begin position="174"/>
        <end position="197"/>
    </location>
</feature>
<protein>
    <submittedName>
        <fullName evidence="2">ABC transporter</fullName>
    </submittedName>
</protein>
<dbReference type="AlphaFoldDB" id="A0A2A5QYS4"/>
<comment type="caution">
    <text evidence="2">The sequence shown here is derived from an EMBL/GenBank/DDBJ whole genome shotgun (WGS) entry which is preliminary data.</text>
</comment>
<keyword evidence="1" id="KW-0812">Transmembrane</keyword>
<keyword evidence="1" id="KW-0472">Membrane</keyword>
<proteinExistence type="predicted"/>
<dbReference type="Pfam" id="PF12679">
    <property type="entry name" value="ABC2_membrane_2"/>
    <property type="match status" value="1"/>
</dbReference>
<keyword evidence="3" id="KW-1185">Reference proteome</keyword>
<feature type="transmembrane region" description="Helical" evidence="1">
    <location>
        <begin position="141"/>
        <end position="162"/>
    </location>
</feature>
<accession>A0A2A5QYS4</accession>
<feature type="transmembrane region" description="Helical" evidence="1">
    <location>
        <begin position="20"/>
        <end position="41"/>
    </location>
</feature>
<feature type="transmembrane region" description="Helical" evidence="1">
    <location>
        <begin position="107"/>
        <end position="135"/>
    </location>
</feature>
<evidence type="ECO:0000313" key="2">
    <source>
        <dbReference type="EMBL" id="PCR91972.1"/>
    </source>
</evidence>
<keyword evidence="1" id="KW-1133">Transmembrane helix</keyword>